<protein>
    <submittedName>
        <fullName evidence="4">Uncharacterized protein</fullName>
    </submittedName>
</protein>
<evidence type="ECO:0000256" key="1">
    <source>
        <dbReference type="ARBA" id="ARBA00004328"/>
    </source>
</evidence>
<evidence type="ECO:0000256" key="3">
    <source>
        <dbReference type="ARBA" id="ARBA00022844"/>
    </source>
</evidence>
<organism evidence="4">
    <name type="scientific">Leviviridae sp</name>
    <dbReference type="NCBI Taxonomy" id="2027243"/>
    <lineage>
        <taxon>Viruses</taxon>
        <taxon>Riboviria</taxon>
        <taxon>Orthornavirae</taxon>
        <taxon>Lenarviricota</taxon>
        <taxon>Leviviricetes</taxon>
        <taxon>Norzivirales</taxon>
        <taxon>Fiersviridae</taxon>
    </lineage>
</organism>
<dbReference type="GO" id="GO:0019028">
    <property type="term" value="C:viral capsid"/>
    <property type="evidence" value="ECO:0007669"/>
    <property type="project" value="UniProtKB-KW"/>
</dbReference>
<dbReference type="InterPro" id="IPR015954">
    <property type="entry name" value="Phage_RNA-type_capsid"/>
</dbReference>
<name>A0A514DD17_9VIRU</name>
<evidence type="ECO:0000256" key="2">
    <source>
        <dbReference type="ARBA" id="ARBA00022561"/>
    </source>
</evidence>
<accession>A0A514DD17</accession>
<sequence>MSAIANIVAFDGASTPVSHTLLPVSVVRDGARITASWREGATGVPTIAQVTEVMTLERLKSGVYRTEGRTSVPVQEVVTGSNSAGYSAAPKVAYINTFVKTGLFHERSDVAGRRLVRQLGLNIAGSIATSVAPVVTGPFPELMDQLIAPT</sequence>
<reference evidence="4" key="1">
    <citation type="submission" date="2019-05" db="EMBL/GenBank/DDBJ databases">
        <title>Metatranscriptomic reconstruction reveals RNA viruses with the potential to shape carbon cycling in soil.</title>
        <authorList>
            <person name="Starr E.P."/>
            <person name="Nuccio E."/>
            <person name="Pett-Ridge J."/>
            <person name="Banfield J.F."/>
            <person name="Firestone M.K."/>
        </authorList>
    </citation>
    <scope>NUCLEOTIDE SEQUENCE</scope>
    <source>
        <strain evidence="4">H4_Bulk_46_scaffold_380</strain>
    </source>
</reference>
<gene>
    <name evidence="4" type="ORF">H4Bulk46380_000003</name>
</gene>
<keyword evidence="2" id="KW-0167">Capsid protein</keyword>
<dbReference type="EMBL" id="MN036280">
    <property type="protein sequence ID" value="QDH91504.1"/>
    <property type="molecule type" value="Genomic_RNA"/>
</dbReference>
<proteinExistence type="predicted"/>
<comment type="subcellular location">
    <subcellularLocation>
        <location evidence="1">Virion</location>
    </subcellularLocation>
</comment>
<evidence type="ECO:0000313" key="4">
    <source>
        <dbReference type="EMBL" id="QDH91504.1"/>
    </source>
</evidence>
<keyword evidence="3" id="KW-0946">Virion</keyword>
<dbReference type="Gene3D" id="3.30.380.10">
    <property type="entry name" value="MS2 Viral Coat Protein"/>
    <property type="match status" value="1"/>
</dbReference>